<organism evidence="1 2">
    <name type="scientific">Nonlabens tegetincola</name>
    <dbReference type="NCBI Taxonomy" id="323273"/>
    <lineage>
        <taxon>Bacteria</taxon>
        <taxon>Pseudomonadati</taxon>
        <taxon>Bacteroidota</taxon>
        <taxon>Flavobacteriia</taxon>
        <taxon>Flavobacteriales</taxon>
        <taxon>Flavobacteriaceae</taxon>
        <taxon>Nonlabens</taxon>
    </lineage>
</organism>
<dbReference type="Proteomes" id="UP000029221">
    <property type="component" value="Unassembled WGS sequence"/>
</dbReference>
<keyword evidence="2" id="KW-1185">Reference proteome</keyword>
<gene>
    <name evidence="1" type="ORF">JCM19294_2425</name>
</gene>
<comment type="caution">
    <text evidence="1">The sequence shown here is derived from an EMBL/GenBank/DDBJ whole genome shotgun (WGS) entry which is preliminary data.</text>
</comment>
<accession>A0A090Q1N9</accession>
<protein>
    <submittedName>
        <fullName evidence="1">Uncharacterized protein</fullName>
    </submittedName>
</protein>
<evidence type="ECO:0000313" key="1">
    <source>
        <dbReference type="EMBL" id="GAK95643.1"/>
    </source>
</evidence>
<name>A0A090Q1N9_9FLAO</name>
<sequence length="39" mass="4293">MLVLLAEIIPEEPAGNAAKGYSLKLVIVMLSRKRNNLLN</sequence>
<dbReference type="EMBL" id="BBML01000001">
    <property type="protein sequence ID" value="GAK95643.1"/>
    <property type="molecule type" value="Genomic_DNA"/>
</dbReference>
<reference evidence="1" key="1">
    <citation type="journal article" date="2014" name="Genome Announc.">
        <title>Draft Genome Sequences of Marine Flavobacterium Nonlabens Strains NR17, NR24, NR27, NR32, NR33, and Ara13.</title>
        <authorList>
            <person name="Nakanishi M."/>
            <person name="Meirelles P."/>
            <person name="Suzuki R."/>
            <person name="Takatani N."/>
            <person name="Mino S."/>
            <person name="Suda W."/>
            <person name="Oshima K."/>
            <person name="Hattori M."/>
            <person name="Ohkuma M."/>
            <person name="Hosokawa M."/>
            <person name="Miyashita K."/>
            <person name="Thompson F.L."/>
            <person name="Niwa A."/>
            <person name="Sawabe T."/>
            <person name="Sawabe T."/>
        </authorList>
    </citation>
    <scope>NUCLEOTIDE SEQUENCE [LARGE SCALE GENOMIC DNA]</scope>
    <source>
        <strain evidence="1">JCM 19294</strain>
    </source>
</reference>
<evidence type="ECO:0000313" key="2">
    <source>
        <dbReference type="Proteomes" id="UP000029221"/>
    </source>
</evidence>
<proteinExistence type="predicted"/>
<dbReference type="AlphaFoldDB" id="A0A090Q1N9"/>